<organism evidence="2 3">
    <name type="scientific">Fusobacterium varium ATCC 27725</name>
    <dbReference type="NCBI Taxonomy" id="469618"/>
    <lineage>
        <taxon>Bacteria</taxon>
        <taxon>Fusobacteriati</taxon>
        <taxon>Fusobacteriota</taxon>
        <taxon>Fusobacteriia</taxon>
        <taxon>Fusobacteriales</taxon>
        <taxon>Fusobacteriaceae</taxon>
        <taxon>Fusobacterium</taxon>
    </lineage>
</organism>
<evidence type="ECO:0000259" key="1">
    <source>
        <dbReference type="Pfam" id="PF00534"/>
    </source>
</evidence>
<protein>
    <recommendedName>
        <fullName evidence="1">Glycosyl transferase family 1 domain-containing protein</fullName>
    </recommendedName>
</protein>
<dbReference type="GeneID" id="77468135"/>
<proteinExistence type="predicted"/>
<dbReference type="Proteomes" id="UP000241238">
    <property type="component" value="Chromosome"/>
</dbReference>
<accession>A0ABM6U4Z5</accession>
<keyword evidence="3" id="KW-1185">Reference proteome</keyword>
<name>A0ABM6U4Z5_FUSVA</name>
<dbReference type="Gene3D" id="3.40.50.2000">
    <property type="entry name" value="Glycogen Phosphorylase B"/>
    <property type="match status" value="1"/>
</dbReference>
<dbReference type="Pfam" id="PF00534">
    <property type="entry name" value="Glycos_transf_1"/>
    <property type="match status" value="1"/>
</dbReference>
<dbReference type="PANTHER" id="PTHR12526">
    <property type="entry name" value="GLYCOSYLTRANSFERASE"/>
    <property type="match status" value="1"/>
</dbReference>
<dbReference type="EMBL" id="CP028103">
    <property type="protein sequence ID" value="AVQ31353.1"/>
    <property type="molecule type" value="Genomic_DNA"/>
</dbReference>
<evidence type="ECO:0000313" key="2">
    <source>
        <dbReference type="EMBL" id="AVQ31353.1"/>
    </source>
</evidence>
<evidence type="ECO:0000313" key="3">
    <source>
        <dbReference type="Proteomes" id="UP000241238"/>
    </source>
</evidence>
<gene>
    <name evidence="2" type="ORF">C4N18_09030</name>
</gene>
<dbReference type="InterPro" id="IPR001296">
    <property type="entry name" value="Glyco_trans_1"/>
</dbReference>
<dbReference type="SUPFAM" id="SSF53756">
    <property type="entry name" value="UDP-Glycosyltransferase/glycogen phosphorylase"/>
    <property type="match status" value="1"/>
</dbReference>
<dbReference type="RefSeq" id="WP_107123232.1">
    <property type="nucleotide sequence ID" value="NZ_CP028103.1"/>
</dbReference>
<dbReference type="PANTHER" id="PTHR12526:SF630">
    <property type="entry name" value="GLYCOSYLTRANSFERASE"/>
    <property type="match status" value="1"/>
</dbReference>
<sequence>MKKKISFIGPISQKRNIVGGATVKNRYLVEFLEENGVKLEILDTDNWKKNKIFLLFKLIYIFLFSSSKKIILSTSSGGTYLFLKLSYYLNIRKKLIYYFVIGGDTPNKLIEEKYKLKYYKKITKIYIETKSMAQKMKDLGLIQAEYLPNFKRFIPKDRSEKEISLPLKAVFFSRITYEKGTDMIFEMLKEINKDKININVDFYGPIDEIYKNDFHQKISEFNETEYKGILDGRNFKVFDILSEYDFMLFPTFWKGEGFPGTIIDSLISSLPIVSSDWNYNSEIINSDVGYIFKSKNQEAFNDVIKKILENPEKLLKKRRLSYFESKKYCLNNVLKNPLELLVME</sequence>
<reference evidence="3" key="1">
    <citation type="journal article" date="2018" name="MSphere">
        <title>Fusobacterium Genomics Using MinION and Illumina Sequencing Enables Genome Completion and Correction.</title>
        <authorList>
            <person name="Todd S.M."/>
            <person name="Settlage R.E."/>
            <person name="Lahmers K.K."/>
            <person name="Slade D.J."/>
        </authorList>
    </citation>
    <scope>NUCLEOTIDE SEQUENCE [LARGE SCALE GENOMIC DNA]</scope>
    <source>
        <strain evidence="3">ATCC 27725</strain>
    </source>
</reference>
<feature type="domain" description="Glycosyl transferase family 1" evidence="1">
    <location>
        <begin position="165"/>
        <end position="314"/>
    </location>
</feature>